<reference evidence="4 5" key="1">
    <citation type="submission" date="2022-12" db="EMBL/GenBank/DDBJ databases">
        <title>Chromosome-level genome of Tegillarca granosa.</title>
        <authorList>
            <person name="Kim J."/>
        </authorList>
    </citation>
    <scope>NUCLEOTIDE SEQUENCE [LARGE SCALE GENOMIC DNA]</scope>
    <source>
        <strain evidence="4">Teg-2019</strain>
        <tissue evidence="4">Adductor muscle</tissue>
    </source>
</reference>
<dbReference type="PROSITE" id="PS50292">
    <property type="entry name" value="PEROXIDASE_3"/>
    <property type="match status" value="1"/>
</dbReference>
<dbReference type="Proteomes" id="UP001217089">
    <property type="component" value="Unassembled WGS sequence"/>
</dbReference>
<accession>A0ABQ9FFU0</accession>
<gene>
    <name evidence="4" type="ORF">KUTeg_006174</name>
</gene>
<dbReference type="Gene3D" id="1.10.640.10">
    <property type="entry name" value="Haem peroxidase domain superfamily, animal type"/>
    <property type="match status" value="1"/>
</dbReference>
<evidence type="ECO:0000256" key="2">
    <source>
        <dbReference type="ARBA" id="ARBA00022525"/>
    </source>
</evidence>
<dbReference type="InterPro" id="IPR010255">
    <property type="entry name" value="Haem_peroxidase_sf"/>
</dbReference>
<evidence type="ECO:0000256" key="3">
    <source>
        <dbReference type="ARBA" id="ARBA00023180"/>
    </source>
</evidence>
<sequence>MSKTKVNVQLELYASAIMRVNSTTDGQMDVERKFEHLVRNELFKDRNGNSYDLLAINLKRARDTGLPPYNRWREFCGLPKALYFTTGPGGLVDHKDEDVKLLQTAYGKTEFIDLFTGGLSEKHLPGANVGPTFSCILAKQYRITKVADRYFWNRKTSYGFTGR</sequence>
<proteinExistence type="predicted"/>
<dbReference type="PANTHER" id="PTHR11475">
    <property type="entry name" value="OXIDASE/PEROXIDASE"/>
    <property type="match status" value="1"/>
</dbReference>
<dbReference type="SUPFAM" id="SSF48113">
    <property type="entry name" value="Heme-dependent peroxidases"/>
    <property type="match status" value="1"/>
</dbReference>
<dbReference type="PANTHER" id="PTHR11475:SF4">
    <property type="entry name" value="CHORION PEROXIDASE"/>
    <property type="match status" value="1"/>
</dbReference>
<keyword evidence="2" id="KW-0964">Secreted</keyword>
<name>A0ABQ9FFU0_TEGGR</name>
<evidence type="ECO:0000256" key="1">
    <source>
        <dbReference type="ARBA" id="ARBA00004613"/>
    </source>
</evidence>
<organism evidence="4 5">
    <name type="scientific">Tegillarca granosa</name>
    <name type="common">Malaysian cockle</name>
    <name type="synonym">Anadara granosa</name>
    <dbReference type="NCBI Taxonomy" id="220873"/>
    <lineage>
        <taxon>Eukaryota</taxon>
        <taxon>Metazoa</taxon>
        <taxon>Spiralia</taxon>
        <taxon>Lophotrochozoa</taxon>
        <taxon>Mollusca</taxon>
        <taxon>Bivalvia</taxon>
        <taxon>Autobranchia</taxon>
        <taxon>Pteriomorphia</taxon>
        <taxon>Arcoida</taxon>
        <taxon>Arcoidea</taxon>
        <taxon>Arcidae</taxon>
        <taxon>Tegillarca</taxon>
    </lineage>
</organism>
<keyword evidence="5" id="KW-1185">Reference proteome</keyword>
<dbReference type="InterPro" id="IPR019791">
    <property type="entry name" value="Haem_peroxidase_animal"/>
</dbReference>
<dbReference type="EMBL" id="JARBDR010000328">
    <property type="protein sequence ID" value="KAJ8316160.1"/>
    <property type="molecule type" value="Genomic_DNA"/>
</dbReference>
<dbReference type="InterPro" id="IPR037120">
    <property type="entry name" value="Haem_peroxidase_sf_animal"/>
</dbReference>
<evidence type="ECO:0000313" key="4">
    <source>
        <dbReference type="EMBL" id="KAJ8316160.1"/>
    </source>
</evidence>
<comment type="caution">
    <text evidence="4">The sequence shown here is derived from an EMBL/GenBank/DDBJ whole genome shotgun (WGS) entry which is preliminary data.</text>
</comment>
<protein>
    <submittedName>
        <fullName evidence="4">Uncharacterized protein</fullName>
    </submittedName>
</protein>
<keyword evidence="3" id="KW-0325">Glycoprotein</keyword>
<evidence type="ECO:0000313" key="5">
    <source>
        <dbReference type="Proteomes" id="UP001217089"/>
    </source>
</evidence>
<comment type="subcellular location">
    <subcellularLocation>
        <location evidence="1">Secreted</location>
    </subcellularLocation>
</comment>
<dbReference type="Pfam" id="PF03098">
    <property type="entry name" value="An_peroxidase"/>
    <property type="match status" value="1"/>
</dbReference>